<proteinExistence type="inferred from homology"/>
<evidence type="ECO:0000256" key="10">
    <source>
        <dbReference type="RuleBase" id="RU366077"/>
    </source>
</evidence>
<evidence type="ECO:0000256" key="11">
    <source>
        <dbReference type="SAM" id="MobiDB-lite"/>
    </source>
</evidence>
<feature type="region of interest" description="Disordered" evidence="11">
    <location>
        <begin position="164"/>
        <end position="183"/>
    </location>
</feature>
<evidence type="ECO:0000256" key="8">
    <source>
        <dbReference type="PIRSR" id="PIRSR601577-1"/>
    </source>
</evidence>
<keyword evidence="3 9" id="KW-0479">Metal-binding</keyword>
<comment type="cofactor">
    <cofactor evidence="9 10">
        <name>Zn(2+)</name>
        <dbReference type="ChEBI" id="CHEBI:29105"/>
    </cofactor>
    <text evidence="9 10">Binds 1 zinc ion per subunit.</text>
</comment>
<keyword evidence="4 10" id="KW-0378">Hydrolase</keyword>
<evidence type="ECO:0000313" key="13">
    <source>
        <dbReference type="WBParaSite" id="TREG1_97410.1"/>
    </source>
</evidence>
<dbReference type="InterPro" id="IPR001577">
    <property type="entry name" value="Peptidase_M8"/>
</dbReference>
<dbReference type="EC" id="3.4.24.-" evidence="10"/>
<dbReference type="WBParaSite" id="TREG1_97410.1">
    <property type="protein sequence ID" value="TREG1_97410.1"/>
    <property type="gene ID" value="TREG1_97410"/>
</dbReference>
<evidence type="ECO:0000256" key="7">
    <source>
        <dbReference type="ARBA" id="ARBA00039717"/>
    </source>
</evidence>
<reference evidence="12" key="1">
    <citation type="submission" date="2022-06" db="EMBL/GenBank/DDBJ databases">
        <authorList>
            <person name="Berger JAMES D."/>
            <person name="Berger JAMES D."/>
        </authorList>
    </citation>
    <scope>NUCLEOTIDE SEQUENCE [LARGE SCALE GENOMIC DNA]</scope>
</reference>
<dbReference type="GO" id="GO:0016020">
    <property type="term" value="C:membrane"/>
    <property type="evidence" value="ECO:0007669"/>
    <property type="project" value="InterPro"/>
</dbReference>
<evidence type="ECO:0000256" key="4">
    <source>
        <dbReference type="ARBA" id="ARBA00022801"/>
    </source>
</evidence>
<dbReference type="Gene3D" id="2.10.55.10">
    <property type="entry name" value="Leishmanolysin domain 3"/>
    <property type="match status" value="1"/>
</dbReference>
<dbReference type="WBParaSite" id="TREG1_97410.2">
    <property type="protein sequence ID" value="TREG1_97410.2"/>
    <property type="gene ID" value="TREG1_97410"/>
</dbReference>
<dbReference type="PANTHER" id="PTHR10942:SF0">
    <property type="entry name" value="LEISHMANOLYSIN-LIKE PEPTIDASE"/>
    <property type="match status" value="1"/>
</dbReference>
<feature type="compositionally biased region" description="Basic and acidic residues" evidence="11">
    <location>
        <begin position="164"/>
        <end position="181"/>
    </location>
</feature>
<keyword evidence="12" id="KW-1185">Reference proteome</keyword>
<dbReference type="SUPFAM" id="SSF55486">
    <property type="entry name" value="Metalloproteases ('zincins'), catalytic domain"/>
    <property type="match status" value="1"/>
</dbReference>
<feature type="active site" evidence="8">
    <location>
        <position position="143"/>
    </location>
</feature>
<comment type="similarity">
    <text evidence="1 10">Belongs to the peptidase M8 family.</text>
</comment>
<sequence length="509" mass="57384">MALSVKHISSTTLLVPRHCEEAVYYTHPTYNVKYCLHNCKRALMCHYMEIPSEYLSECYQASPYGTLSQIYQNGTGVPPNSYVLFVTYIQDNLCAGNLFAYATSCQNDPLTDRPVMGYLNMCPDMFSKRVVNPSEWINIIKHEVGHALGVSSYHYALMRDERGYPRTERDPQTNLPRHRDTNNNYLASTNTIQKIQRNWMSAVTNVPRMVNSLVTPSVLSAARKHFNCKTLDGVDLENEGSSASAGSHFEARIYGDELMVAELQKKSLITPILLAYMNDTGWYNVNFRVAEKWEYGKNLGCTFATRSCYEYMLTQKSRGQSYYPYCDRPSSVSCRSETSYGMCSIQKYAQALPIENQYFTNPRTFNDPQVGNYGGGANFMDYCPMLTIMDSFENLPVISDCRNGQNTVTMGKGMNVYMQSYGAQSICIEHSGHMTYHTYFMSHNLGESVSGSCHSYHCLGNNSISIDFAGQTVVCSNGEVVKQIDITRQSSRLTGTIKCPLVQLLCPTN</sequence>
<dbReference type="GO" id="GO:0005737">
    <property type="term" value="C:cytoplasm"/>
    <property type="evidence" value="ECO:0007669"/>
    <property type="project" value="TreeGrafter"/>
</dbReference>
<evidence type="ECO:0000313" key="14">
    <source>
        <dbReference type="WBParaSite" id="TREG1_97410.2"/>
    </source>
</evidence>
<evidence type="ECO:0000256" key="2">
    <source>
        <dbReference type="ARBA" id="ARBA00022670"/>
    </source>
</evidence>
<protein>
    <recommendedName>
        <fullName evidence="7 10">Leishmanolysin-like peptidase</fullName>
        <ecNumber evidence="10">3.4.24.-</ecNumber>
    </recommendedName>
</protein>
<keyword evidence="5 9" id="KW-0862">Zinc</keyword>
<keyword evidence="6 9" id="KW-0482">Metalloprotease</keyword>
<dbReference type="Gene3D" id="3.10.170.20">
    <property type="match status" value="1"/>
</dbReference>
<feature type="binding site" evidence="9">
    <location>
        <position position="248"/>
    </location>
    <ligand>
        <name>Zn(2+)</name>
        <dbReference type="ChEBI" id="CHEBI:29105"/>
        <note>catalytic</note>
    </ligand>
</feature>
<keyword evidence="2 10" id="KW-0645">Protease</keyword>
<dbReference type="AlphaFoldDB" id="A0AA85KEG3"/>
<dbReference type="Pfam" id="PF01457">
    <property type="entry name" value="Peptidase_M8"/>
    <property type="match status" value="1"/>
</dbReference>
<evidence type="ECO:0000256" key="5">
    <source>
        <dbReference type="ARBA" id="ARBA00022833"/>
    </source>
</evidence>
<evidence type="ECO:0000256" key="3">
    <source>
        <dbReference type="ARBA" id="ARBA00022723"/>
    </source>
</evidence>
<accession>A0AA85KEG3</accession>
<reference evidence="13 14" key="2">
    <citation type="submission" date="2023-11" db="UniProtKB">
        <authorList>
            <consortium name="WormBaseParasite"/>
        </authorList>
    </citation>
    <scope>IDENTIFICATION</scope>
</reference>
<name>A0AA85KEG3_TRIRE</name>
<feature type="binding site" evidence="9">
    <location>
        <position position="146"/>
    </location>
    <ligand>
        <name>Zn(2+)</name>
        <dbReference type="ChEBI" id="CHEBI:29105"/>
        <note>catalytic</note>
    </ligand>
</feature>
<dbReference type="GO" id="GO:0007155">
    <property type="term" value="P:cell adhesion"/>
    <property type="evidence" value="ECO:0007669"/>
    <property type="project" value="InterPro"/>
</dbReference>
<evidence type="ECO:0000256" key="9">
    <source>
        <dbReference type="PIRSR" id="PIRSR601577-2"/>
    </source>
</evidence>
<dbReference type="Gene3D" id="3.90.132.10">
    <property type="entry name" value="Leishmanolysin , domain 2"/>
    <property type="match status" value="1"/>
</dbReference>
<dbReference type="Proteomes" id="UP000050795">
    <property type="component" value="Unassembled WGS sequence"/>
</dbReference>
<dbReference type="FunFam" id="3.90.132.10:FF:000001">
    <property type="entry name" value="leishmanolysin-like peptidase isoform X2"/>
    <property type="match status" value="1"/>
</dbReference>
<evidence type="ECO:0000256" key="6">
    <source>
        <dbReference type="ARBA" id="ARBA00023049"/>
    </source>
</evidence>
<evidence type="ECO:0000313" key="12">
    <source>
        <dbReference type="Proteomes" id="UP000050795"/>
    </source>
</evidence>
<dbReference type="GO" id="GO:0046872">
    <property type="term" value="F:metal ion binding"/>
    <property type="evidence" value="ECO:0007669"/>
    <property type="project" value="UniProtKB-KW"/>
</dbReference>
<dbReference type="PANTHER" id="PTHR10942">
    <property type="entry name" value="LEISHMANOLYSIN-LIKE PEPTIDASE"/>
    <property type="match status" value="1"/>
</dbReference>
<evidence type="ECO:0000256" key="1">
    <source>
        <dbReference type="ARBA" id="ARBA00005860"/>
    </source>
</evidence>
<feature type="binding site" evidence="9">
    <location>
        <position position="142"/>
    </location>
    <ligand>
        <name>Zn(2+)</name>
        <dbReference type="ChEBI" id="CHEBI:29105"/>
        <note>catalytic</note>
    </ligand>
</feature>
<dbReference type="GO" id="GO:0004222">
    <property type="term" value="F:metalloendopeptidase activity"/>
    <property type="evidence" value="ECO:0007669"/>
    <property type="project" value="UniProtKB-UniRule"/>
</dbReference>
<organism evidence="12 13">
    <name type="scientific">Trichobilharzia regenti</name>
    <name type="common">Nasal bird schistosome</name>
    <dbReference type="NCBI Taxonomy" id="157069"/>
    <lineage>
        <taxon>Eukaryota</taxon>
        <taxon>Metazoa</taxon>
        <taxon>Spiralia</taxon>
        <taxon>Lophotrochozoa</taxon>
        <taxon>Platyhelminthes</taxon>
        <taxon>Trematoda</taxon>
        <taxon>Digenea</taxon>
        <taxon>Strigeidida</taxon>
        <taxon>Schistosomatoidea</taxon>
        <taxon>Schistosomatidae</taxon>
        <taxon>Trichobilharzia</taxon>
    </lineage>
</organism>
<dbReference type="GO" id="GO:0006508">
    <property type="term" value="P:proteolysis"/>
    <property type="evidence" value="ECO:0007669"/>
    <property type="project" value="UniProtKB-KW"/>
</dbReference>